<accession>A0A9W4SNH4</accession>
<name>A0A9W4SNH4_9GLOM</name>
<dbReference type="SMART" id="SM00225">
    <property type="entry name" value="BTB"/>
    <property type="match status" value="1"/>
</dbReference>
<dbReference type="InterPro" id="IPR000210">
    <property type="entry name" value="BTB/POZ_dom"/>
</dbReference>
<evidence type="ECO:0000313" key="3">
    <source>
        <dbReference type="Proteomes" id="UP001153678"/>
    </source>
</evidence>
<feature type="domain" description="BTB" evidence="1">
    <location>
        <begin position="23"/>
        <end position="96"/>
    </location>
</feature>
<evidence type="ECO:0000313" key="2">
    <source>
        <dbReference type="EMBL" id="CAI2175078.1"/>
    </source>
</evidence>
<dbReference type="Gene3D" id="3.30.710.10">
    <property type="entry name" value="Potassium Channel Kv1.1, Chain A"/>
    <property type="match status" value="1"/>
</dbReference>
<dbReference type="Proteomes" id="UP001153678">
    <property type="component" value="Unassembled WGS sequence"/>
</dbReference>
<sequence length="163" mass="18519">MTSDFLVGLSRDLAQLLQDGDDYNVIIKAGEGNNVKSFKTHSAILRARCPYFRAALSSNWVRKEGDYTIFKKPNISPSVFDVILKYIYTGTILVNPNDPYVDILELLVAADELMLFSFKGHSLILTRTKNTDLLGFVGAEYIEYLNENFLHQWCSNSISSFEY</sequence>
<dbReference type="SUPFAM" id="SSF54695">
    <property type="entry name" value="POZ domain"/>
    <property type="match status" value="1"/>
</dbReference>
<dbReference type="AlphaFoldDB" id="A0A9W4SNH4"/>
<dbReference type="InterPro" id="IPR011333">
    <property type="entry name" value="SKP1/BTB/POZ_sf"/>
</dbReference>
<dbReference type="PROSITE" id="PS50097">
    <property type="entry name" value="BTB"/>
    <property type="match status" value="1"/>
</dbReference>
<keyword evidence="3" id="KW-1185">Reference proteome</keyword>
<reference evidence="2" key="1">
    <citation type="submission" date="2022-08" db="EMBL/GenBank/DDBJ databases">
        <authorList>
            <person name="Kallberg Y."/>
            <person name="Tangrot J."/>
            <person name="Rosling A."/>
        </authorList>
    </citation>
    <scope>NUCLEOTIDE SEQUENCE</scope>
    <source>
        <strain evidence="2">Wild A</strain>
    </source>
</reference>
<comment type="caution">
    <text evidence="2">The sequence shown here is derived from an EMBL/GenBank/DDBJ whole genome shotgun (WGS) entry which is preliminary data.</text>
</comment>
<dbReference type="PANTHER" id="PTHR24413">
    <property type="entry name" value="SPECKLE-TYPE POZ PROTEIN"/>
    <property type="match status" value="1"/>
</dbReference>
<dbReference type="Pfam" id="PF00651">
    <property type="entry name" value="BTB"/>
    <property type="match status" value="1"/>
</dbReference>
<evidence type="ECO:0000259" key="1">
    <source>
        <dbReference type="PROSITE" id="PS50097"/>
    </source>
</evidence>
<protein>
    <submittedName>
        <fullName evidence="2">12853_t:CDS:1</fullName>
    </submittedName>
</protein>
<gene>
    <name evidence="2" type="ORF">FWILDA_LOCUS6912</name>
</gene>
<organism evidence="2 3">
    <name type="scientific">Funneliformis geosporum</name>
    <dbReference type="NCBI Taxonomy" id="1117311"/>
    <lineage>
        <taxon>Eukaryota</taxon>
        <taxon>Fungi</taxon>
        <taxon>Fungi incertae sedis</taxon>
        <taxon>Mucoromycota</taxon>
        <taxon>Glomeromycotina</taxon>
        <taxon>Glomeromycetes</taxon>
        <taxon>Glomerales</taxon>
        <taxon>Glomeraceae</taxon>
        <taxon>Funneliformis</taxon>
    </lineage>
</organism>
<dbReference type="OrthoDB" id="408604at2759"/>
<proteinExistence type="predicted"/>
<dbReference type="EMBL" id="CAMKVN010001307">
    <property type="protein sequence ID" value="CAI2175078.1"/>
    <property type="molecule type" value="Genomic_DNA"/>
</dbReference>
<dbReference type="CDD" id="cd18186">
    <property type="entry name" value="BTB_POZ_ZBTB_KLHL-like"/>
    <property type="match status" value="1"/>
</dbReference>